<feature type="region of interest" description="Disordered" evidence="1">
    <location>
        <begin position="24"/>
        <end position="43"/>
    </location>
</feature>
<evidence type="ECO:0000313" key="2">
    <source>
        <dbReference type="EMBL" id="BAK06934.1"/>
    </source>
</evidence>
<protein>
    <submittedName>
        <fullName evidence="2">Predicted protein</fullName>
    </submittedName>
</protein>
<proteinExistence type="evidence at transcript level"/>
<feature type="compositionally biased region" description="Low complexity" evidence="1">
    <location>
        <begin position="24"/>
        <end position="37"/>
    </location>
</feature>
<name>F2EHW2_HORVV</name>
<evidence type="ECO:0000256" key="1">
    <source>
        <dbReference type="SAM" id="MobiDB-lite"/>
    </source>
</evidence>
<dbReference type="AlphaFoldDB" id="F2EHW2"/>
<reference evidence="2" key="1">
    <citation type="journal article" date="2011" name="Plant Physiol.">
        <title>Comprehensive sequence analysis of 24,783 barley full-length cDNAs derived from 12 clone libraries.</title>
        <authorList>
            <person name="Matsumoto T."/>
            <person name="Tanaka T."/>
            <person name="Sakai H."/>
            <person name="Amano N."/>
            <person name="Kanamori H."/>
            <person name="Kurita K."/>
            <person name="Kikuta A."/>
            <person name="Kamiya K."/>
            <person name="Yamamoto M."/>
            <person name="Ikawa H."/>
            <person name="Fujii N."/>
            <person name="Hori K."/>
            <person name="Itoh T."/>
            <person name="Sato K."/>
        </authorList>
    </citation>
    <scope>NUCLEOTIDE SEQUENCE</scope>
    <source>
        <tissue evidence="2">Seed</tissue>
    </source>
</reference>
<dbReference type="EMBL" id="AK375739">
    <property type="protein sequence ID" value="BAK06934.1"/>
    <property type="molecule type" value="mRNA"/>
</dbReference>
<organism evidence="2">
    <name type="scientific">Hordeum vulgare subsp. vulgare</name>
    <name type="common">Domesticated barley</name>
    <dbReference type="NCBI Taxonomy" id="112509"/>
    <lineage>
        <taxon>Eukaryota</taxon>
        <taxon>Viridiplantae</taxon>
        <taxon>Streptophyta</taxon>
        <taxon>Embryophyta</taxon>
        <taxon>Tracheophyta</taxon>
        <taxon>Spermatophyta</taxon>
        <taxon>Magnoliopsida</taxon>
        <taxon>Liliopsida</taxon>
        <taxon>Poales</taxon>
        <taxon>Poaceae</taxon>
        <taxon>BOP clade</taxon>
        <taxon>Pooideae</taxon>
        <taxon>Triticodae</taxon>
        <taxon>Triticeae</taxon>
        <taxon>Hordeinae</taxon>
        <taxon>Hordeum</taxon>
    </lineage>
</organism>
<accession>F2EHW2</accession>
<sequence>MTACWIWRWGSADGAWRRWCAPSGSGAWSSSGDAGRATAGHGRCSGHGRWRGEVRHGAFQCCVVFVIAQRICLRRRPTSPASARLC</sequence>